<dbReference type="RefSeq" id="WP_134016346.1">
    <property type="nucleotide sequence ID" value="NZ_SOBH01000004.1"/>
</dbReference>
<dbReference type="CDD" id="cd03801">
    <property type="entry name" value="GT4_PimA-like"/>
    <property type="match status" value="1"/>
</dbReference>
<dbReference type="Proteomes" id="UP000294563">
    <property type="component" value="Unassembled WGS sequence"/>
</dbReference>
<accession>A0A4R7LFN2</accession>
<dbReference type="EMBL" id="SOBH01000004">
    <property type="protein sequence ID" value="TDT73131.1"/>
    <property type="molecule type" value="Genomic_DNA"/>
</dbReference>
<evidence type="ECO:0000313" key="1">
    <source>
        <dbReference type="EMBL" id="TDT73131.1"/>
    </source>
</evidence>
<protein>
    <submittedName>
        <fullName evidence="1">Glycosyltransferase involved in cell wall biosynthesis</fullName>
    </submittedName>
</protein>
<evidence type="ECO:0000313" key="2">
    <source>
        <dbReference type="Proteomes" id="UP000294563"/>
    </source>
</evidence>
<dbReference type="PANTHER" id="PTHR12526:SF637">
    <property type="entry name" value="GLYCOSYLTRANSFERASE EPSF-RELATED"/>
    <property type="match status" value="1"/>
</dbReference>
<dbReference type="Pfam" id="PF13692">
    <property type="entry name" value="Glyco_trans_1_4"/>
    <property type="match status" value="1"/>
</dbReference>
<organism evidence="1 2">
    <name type="scientific">Litoreibacter halocynthiae</name>
    <dbReference type="NCBI Taxonomy" id="1242689"/>
    <lineage>
        <taxon>Bacteria</taxon>
        <taxon>Pseudomonadati</taxon>
        <taxon>Pseudomonadota</taxon>
        <taxon>Alphaproteobacteria</taxon>
        <taxon>Rhodobacterales</taxon>
        <taxon>Roseobacteraceae</taxon>
        <taxon>Litoreibacter</taxon>
    </lineage>
</organism>
<dbReference type="PANTHER" id="PTHR12526">
    <property type="entry name" value="GLYCOSYLTRANSFERASE"/>
    <property type="match status" value="1"/>
</dbReference>
<dbReference type="OrthoDB" id="7527830at2"/>
<dbReference type="Gene3D" id="3.40.50.2000">
    <property type="entry name" value="Glycogen Phosphorylase B"/>
    <property type="match status" value="1"/>
</dbReference>
<keyword evidence="2" id="KW-1185">Reference proteome</keyword>
<comment type="caution">
    <text evidence="1">The sequence shown here is derived from an EMBL/GenBank/DDBJ whole genome shotgun (WGS) entry which is preliminary data.</text>
</comment>
<dbReference type="AlphaFoldDB" id="A0A4R7LFN2"/>
<dbReference type="SUPFAM" id="SSF53756">
    <property type="entry name" value="UDP-Glycosyltransferase/glycogen phosphorylase"/>
    <property type="match status" value="1"/>
</dbReference>
<keyword evidence="1" id="KW-0808">Transferase</keyword>
<reference evidence="1 2" key="1">
    <citation type="submission" date="2019-03" db="EMBL/GenBank/DDBJ databases">
        <title>Genomic Encyclopedia of Archaeal and Bacterial Type Strains, Phase II (KMG-II): from individual species to whole genera.</title>
        <authorList>
            <person name="Goeker M."/>
        </authorList>
    </citation>
    <scope>NUCLEOTIDE SEQUENCE [LARGE SCALE GENOMIC DNA]</scope>
    <source>
        <strain evidence="1 2">DSM 29467</strain>
    </source>
</reference>
<dbReference type="GO" id="GO:0016740">
    <property type="term" value="F:transferase activity"/>
    <property type="evidence" value="ECO:0007669"/>
    <property type="project" value="UniProtKB-KW"/>
</dbReference>
<name>A0A4R7LFN2_9RHOB</name>
<gene>
    <name evidence="1" type="ORF">BDE40_3313</name>
</gene>
<sequence length="639" mass="72029">MKLSKIGQSWIKGRSEVAKSEETVASQPRASHVLSTVVGTARRDPLRKLLAPYFDEQYYLEVYFDVREAGIDALDHYINFGEREGRQPSPEFDPIFYAERYASSLGGKKPLQHYAMEGKAAGNLTSADGFDYDWYKRVYLNKNATNADCRQHYLENKRFNLLCKKGDDAFIKLREEFDSDFYLATYPAIGDLDPWMHYVGAGRREGRKIARWYRDGIGDIQKQVELVMREAWELQGIDLMLDRLDISGLGTLASSTPSYLDASNQALVEALNDIGSEISSLVATGSLGIGGAELYGINLFRALSKLHGTRKTILLVTDGERGKGEKWLPEDAKTLVISDYLPDADSEARAQFTRRLISIVQPESTYCVNSRALWDVMIKPKSAIGNFTKLRACLFCYDYTAEGAPVGYAATEFPQAFTLIDHFLIDNQTFVDQLISDFSIPANQQKRLQVLRTPVEQKKLPERAEKTQRRVFWSGRMSRQKLPEMIGKIAELCPSISFHLYSVPGNISTESLGLPANVKIEPPYDPDVGVPFEKYDAFLYTSLWDGIPTVLLDAASAGIPIVGSASGGISEILDNDTGWLVSDIYDPRQYARCLQEVCFTSKEASRRREAMFQRLNTQHSWEKFESIVKLVEQEEELAK</sequence>
<proteinExistence type="predicted"/>